<name>A0ABP8GS06_9SPHI</name>
<proteinExistence type="predicted"/>
<comment type="caution">
    <text evidence="1">The sequence shown here is derived from an EMBL/GenBank/DDBJ whole genome shotgun (WGS) entry which is preliminary data.</text>
</comment>
<reference evidence="2" key="1">
    <citation type="journal article" date="2019" name="Int. J. Syst. Evol. Microbiol.">
        <title>The Global Catalogue of Microorganisms (GCM) 10K type strain sequencing project: providing services to taxonomists for standard genome sequencing and annotation.</title>
        <authorList>
            <consortium name="The Broad Institute Genomics Platform"/>
            <consortium name="The Broad Institute Genome Sequencing Center for Infectious Disease"/>
            <person name="Wu L."/>
            <person name="Ma J."/>
        </authorList>
    </citation>
    <scope>NUCLEOTIDE SEQUENCE [LARGE SCALE GENOMIC DNA]</scope>
    <source>
        <strain evidence="2">JCM 17705</strain>
    </source>
</reference>
<protein>
    <recommendedName>
        <fullName evidence="3">DUF4367 domain-containing protein</fullName>
    </recommendedName>
</protein>
<gene>
    <name evidence="1" type="ORF">GCM10023149_33510</name>
</gene>
<evidence type="ECO:0008006" key="3">
    <source>
        <dbReference type="Google" id="ProtNLM"/>
    </source>
</evidence>
<sequence length="74" mass="8628">MATIFSVTDSKNKVYQVAYKRGNNEHVYNITDEQGRYCEIAFNEDWTIYSVTAVYSPDMDTRELGNLIMEYVQS</sequence>
<accession>A0ABP8GS06</accession>
<keyword evidence="2" id="KW-1185">Reference proteome</keyword>
<organism evidence="1 2">
    <name type="scientific">Mucilaginibacter gynuensis</name>
    <dbReference type="NCBI Taxonomy" id="1302236"/>
    <lineage>
        <taxon>Bacteria</taxon>
        <taxon>Pseudomonadati</taxon>
        <taxon>Bacteroidota</taxon>
        <taxon>Sphingobacteriia</taxon>
        <taxon>Sphingobacteriales</taxon>
        <taxon>Sphingobacteriaceae</taxon>
        <taxon>Mucilaginibacter</taxon>
    </lineage>
</organism>
<dbReference type="EMBL" id="BAABFT010000009">
    <property type="protein sequence ID" value="GAA4329084.1"/>
    <property type="molecule type" value="Genomic_DNA"/>
</dbReference>
<dbReference type="Proteomes" id="UP001500582">
    <property type="component" value="Unassembled WGS sequence"/>
</dbReference>
<evidence type="ECO:0000313" key="2">
    <source>
        <dbReference type="Proteomes" id="UP001500582"/>
    </source>
</evidence>
<evidence type="ECO:0000313" key="1">
    <source>
        <dbReference type="EMBL" id="GAA4329084.1"/>
    </source>
</evidence>